<name>A0ABS3B2D4_9XANT</name>
<sequence>MRVLFWNLESGNPMEMGMDGKGSLIQSAINSLHCDVVICCEVQDAAIDFAEIESIKKAAALEVICEEEKIPSPYVNIMAARRAKLNKAKTHIGMESSRTRSGMKFKSRNHILRTNKKIMRELGSAVRAIEDPGTLASMIATARQPKVILRLSRVQLSPLIWKYHRWEALDSQQKHRNYLIFTNLDFKMTQVEVNVTSAKRQIVRLEFVDRVIYAVHAPAFGKGGGETVKQLAGMIAVEQKPCIAIGDLNIDLEEFRTEVAEDTSKALFANFHNNLCACFGPPPGTRPVSFRRRWHAYRGNITKYVPHTQKSGGTLDYVLAKPATNVSVSIGIEVGRFSDHGAIVAEWS</sequence>
<proteinExistence type="predicted"/>
<dbReference type="GO" id="GO:0004519">
    <property type="term" value="F:endonuclease activity"/>
    <property type="evidence" value="ECO:0007669"/>
    <property type="project" value="UniProtKB-KW"/>
</dbReference>
<dbReference type="Pfam" id="PF03372">
    <property type="entry name" value="Exo_endo_phos"/>
    <property type="match status" value="1"/>
</dbReference>
<keyword evidence="2" id="KW-0255">Endonuclease</keyword>
<dbReference type="Gene3D" id="3.60.10.10">
    <property type="entry name" value="Endonuclease/exonuclease/phosphatase"/>
    <property type="match status" value="1"/>
</dbReference>
<gene>
    <name evidence="2" type="ORF">JR064_09355</name>
</gene>
<keyword evidence="2" id="KW-0540">Nuclease</keyword>
<protein>
    <submittedName>
        <fullName evidence="2">Endonuclease/exonuclease/phosphatase family protein</fullName>
    </submittedName>
</protein>
<organism evidence="2 3">
    <name type="scientific">Xanthomonas bonasiae</name>
    <dbReference type="NCBI Taxonomy" id="2810351"/>
    <lineage>
        <taxon>Bacteria</taxon>
        <taxon>Pseudomonadati</taxon>
        <taxon>Pseudomonadota</taxon>
        <taxon>Gammaproteobacteria</taxon>
        <taxon>Lysobacterales</taxon>
        <taxon>Lysobacteraceae</taxon>
        <taxon>Xanthomonas</taxon>
    </lineage>
</organism>
<evidence type="ECO:0000259" key="1">
    <source>
        <dbReference type="Pfam" id="PF03372"/>
    </source>
</evidence>
<feature type="domain" description="Endonuclease/exonuclease/phosphatase" evidence="1">
    <location>
        <begin position="230"/>
        <end position="340"/>
    </location>
</feature>
<keyword evidence="2" id="KW-0378">Hydrolase</keyword>
<evidence type="ECO:0000313" key="2">
    <source>
        <dbReference type="EMBL" id="MBN6102371.1"/>
    </source>
</evidence>
<keyword evidence="3" id="KW-1185">Reference proteome</keyword>
<dbReference type="InterPro" id="IPR036691">
    <property type="entry name" value="Endo/exonu/phosph_ase_sf"/>
</dbReference>
<accession>A0ABS3B2D4</accession>
<evidence type="ECO:0000313" key="3">
    <source>
        <dbReference type="Proteomes" id="UP000695802"/>
    </source>
</evidence>
<comment type="caution">
    <text evidence="2">The sequence shown here is derived from an EMBL/GenBank/DDBJ whole genome shotgun (WGS) entry which is preliminary data.</text>
</comment>
<reference evidence="2 3" key="1">
    <citation type="submission" date="2021-02" db="EMBL/GenBank/DDBJ databases">
        <title>Taxonomically Unique Crown Gall-Associated Xanthomonas Stains Have Deficiency in Virulence Repertories.</title>
        <authorList>
            <person name="Mafakheri H."/>
            <person name="Taghavi S.M."/>
            <person name="Dimkic I."/>
            <person name="Nemanja K."/>
            <person name="Osdaghi E."/>
        </authorList>
    </citation>
    <scope>NUCLEOTIDE SEQUENCE [LARGE SCALE GENOMIC DNA]</scope>
    <source>
        <strain evidence="2 3">FX4</strain>
    </source>
</reference>
<dbReference type="Proteomes" id="UP000695802">
    <property type="component" value="Unassembled WGS sequence"/>
</dbReference>
<dbReference type="RefSeq" id="WP_191826036.1">
    <property type="nucleotide sequence ID" value="NZ_JACSQX010000009.1"/>
</dbReference>
<dbReference type="SUPFAM" id="SSF56219">
    <property type="entry name" value="DNase I-like"/>
    <property type="match status" value="1"/>
</dbReference>
<dbReference type="InterPro" id="IPR005135">
    <property type="entry name" value="Endo/exonuclease/phosphatase"/>
</dbReference>
<dbReference type="EMBL" id="JAFIWB010000007">
    <property type="protein sequence ID" value="MBN6102371.1"/>
    <property type="molecule type" value="Genomic_DNA"/>
</dbReference>